<dbReference type="AlphaFoldDB" id="A0A0B5DUZ9"/>
<dbReference type="STRING" id="1208324.P73_2508"/>
<dbReference type="KEGG" id="cid:P73_2508"/>
<protein>
    <submittedName>
        <fullName evidence="2">Uncharacterized protein</fullName>
    </submittedName>
</protein>
<keyword evidence="3" id="KW-1185">Reference proteome</keyword>
<dbReference type="RefSeq" id="WP_043869836.1">
    <property type="nucleotide sequence ID" value="NZ_CP004393.1"/>
</dbReference>
<organism evidence="2 3">
    <name type="scientific">Celeribacter indicus</name>
    <dbReference type="NCBI Taxonomy" id="1208324"/>
    <lineage>
        <taxon>Bacteria</taxon>
        <taxon>Pseudomonadati</taxon>
        <taxon>Pseudomonadota</taxon>
        <taxon>Alphaproteobacteria</taxon>
        <taxon>Rhodobacterales</taxon>
        <taxon>Roseobacteraceae</taxon>
        <taxon>Celeribacter</taxon>
    </lineage>
</organism>
<dbReference type="Proteomes" id="UP000031521">
    <property type="component" value="Chromosome"/>
</dbReference>
<accession>A0A0B5DUZ9</accession>
<sequence length="68" mass="6887">MKKGDSLSGEGASYALLVSALLVILAGLAWYAITGGELPAQAEPAAGPQSEAAYQTGYGDMNRAAVSR</sequence>
<keyword evidence="1" id="KW-0812">Transmembrane</keyword>
<dbReference type="EMBL" id="CP004393">
    <property type="protein sequence ID" value="AJE47223.1"/>
    <property type="molecule type" value="Genomic_DNA"/>
</dbReference>
<reference evidence="2 3" key="1">
    <citation type="journal article" date="2014" name="Int. J. Syst. Evol. Microbiol.">
        <title>Celeribacter indicus sp. nov., a polycyclic aromatic hydrocarbon-degrading bacterium from deep-sea sediment and reclassification of Huaishuia halophila as Celeribacter halophilus comb. nov.</title>
        <authorList>
            <person name="Lai Q."/>
            <person name="Cao J."/>
            <person name="Yuan J."/>
            <person name="Li F."/>
            <person name="Shao Z."/>
        </authorList>
    </citation>
    <scope>NUCLEOTIDE SEQUENCE [LARGE SCALE GENOMIC DNA]</scope>
    <source>
        <strain evidence="2">P73</strain>
    </source>
</reference>
<proteinExistence type="predicted"/>
<keyword evidence="1" id="KW-1133">Transmembrane helix</keyword>
<dbReference type="HOGENOM" id="CLU_2786285_0_0_5"/>
<name>A0A0B5DUZ9_9RHOB</name>
<feature type="transmembrane region" description="Helical" evidence="1">
    <location>
        <begin position="12"/>
        <end position="33"/>
    </location>
</feature>
<evidence type="ECO:0000256" key="1">
    <source>
        <dbReference type="SAM" id="Phobius"/>
    </source>
</evidence>
<evidence type="ECO:0000313" key="2">
    <source>
        <dbReference type="EMBL" id="AJE47223.1"/>
    </source>
</evidence>
<keyword evidence="1" id="KW-0472">Membrane</keyword>
<gene>
    <name evidence="2" type="ORF">P73_2508</name>
</gene>
<evidence type="ECO:0000313" key="3">
    <source>
        <dbReference type="Proteomes" id="UP000031521"/>
    </source>
</evidence>